<dbReference type="Proteomes" id="UP000232145">
    <property type="component" value="Unassembled WGS sequence"/>
</dbReference>
<keyword evidence="4" id="KW-1185">Reference proteome</keyword>
<accession>A0A2N0AM06</accession>
<proteinExistence type="predicted"/>
<dbReference type="AlphaFoldDB" id="A0A2N0AM06"/>
<keyword evidence="2" id="KW-0812">Transmembrane</keyword>
<reference evidence="3 4" key="1">
    <citation type="submission" date="2017-07" db="EMBL/GenBank/DDBJ databases">
        <title>Leptospira spp. isolated from tropical soils.</title>
        <authorList>
            <person name="Thibeaux R."/>
            <person name="Iraola G."/>
            <person name="Ferres I."/>
            <person name="Bierque E."/>
            <person name="Girault D."/>
            <person name="Soupe-Gilbert M.-E."/>
            <person name="Picardeau M."/>
            <person name="Goarant C."/>
        </authorList>
    </citation>
    <scope>NUCLEOTIDE SEQUENCE [LARGE SCALE GENOMIC DNA]</scope>
    <source>
        <strain evidence="3 4">FH2-B-A1</strain>
    </source>
</reference>
<protein>
    <submittedName>
        <fullName evidence="3">Uncharacterized protein</fullName>
    </submittedName>
</protein>
<evidence type="ECO:0000313" key="4">
    <source>
        <dbReference type="Proteomes" id="UP000232145"/>
    </source>
</evidence>
<keyword evidence="2" id="KW-0472">Membrane</keyword>
<organism evidence="3 4">
    <name type="scientific">Leptospira harrisiae</name>
    <dbReference type="NCBI Taxonomy" id="2023189"/>
    <lineage>
        <taxon>Bacteria</taxon>
        <taxon>Pseudomonadati</taxon>
        <taxon>Spirochaetota</taxon>
        <taxon>Spirochaetia</taxon>
        <taxon>Leptospirales</taxon>
        <taxon>Leptospiraceae</taxon>
        <taxon>Leptospira</taxon>
    </lineage>
</organism>
<feature type="transmembrane region" description="Helical" evidence="2">
    <location>
        <begin position="31"/>
        <end position="53"/>
    </location>
</feature>
<evidence type="ECO:0000256" key="1">
    <source>
        <dbReference type="SAM" id="MobiDB-lite"/>
    </source>
</evidence>
<evidence type="ECO:0000313" key="3">
    <source>
        <dbReference type="EMBL" id="PJZ85342.1"/>
    </source>
</evidence>
<dbReference type="EMBL" id="NPDX01000001">
    <property type="protein sequence ID" value="PJZ85342.1"/>
    <property type="molecule type" value="Genomic_DNA"/>
</dbReference>
<sequence>MQIGFVLGFAVLGAIISSVCGFLVGNRLGYIFFVSLISTFAFGGLGFGVFTVLQKKVPEFLEFVSTFSIGGFGGESHSDDLDHDHGGMDSSRSESMGSDDFGVQPMGDAAMDAKLAMAKSGKFGDHIIVDKIAIKNEPKLMAEAIRTMMAKDDTQES</sequence>
<dbReference type="OrthoDB" id="344963at2"/>
<comment type="caution">
    <text evidence="3">The sequence shown here is derived from an EMBL/GenBank/DDBJ whole genome shotgun (WGS) entry which is preliminary data.</text>
</comment>
<name>A0A2N0AM06_9LEPT</name>
<dbReference type="RefSeq" id="WP_100742244.1">
    <property type="nucleotide sequence ID" value="NZ_NPDW01000001.1"/>
</dbReference>
<evidence type="ECO:0000256" key="2">
    <source>
        <dbReference type="SAM" id="Phobius"/>
    </source>
</evidence>
<keyword evidence="2" id="KW-1133">Transmembrane helix</keyword>
<feature type="region of interest" description="Disordered" evidence="1">
    <location>
        <begin position="80"/>
        <end position="99"/>
    </location>
</feature>
<gene>
    <name evidence="3" type="ORF">CH364_03590</name>
</gene>